<dbReference type="EMBL" id="LJGP01000035">
    <property type="protein sequence ID" value="KWU03297.1"/>
    <property type="molecule type" value="Genomic_DNA"/>
</dbReference>
<proteinExistence type="predicted"/>
<dbReference type="InterPro" id="IPR036388">
    <property type="entry name" value="WH-like_DNA-bd_sf"/>
</dbReference>
<evidence type="ECO:0000313" key="4">
    <source>
        <dbReference type="Proteomes" id="UP000510660"/>
    </source>
</evidence>
<dbReference type="PATRIC" id="fig|47770.28.peg.1086"/>
<reference evidence="2 4" key="2">
    <citation type="submission" date="2020-01" db="EMBL/GenBank/DDBJ databases">
        <title>Complete and circular genome sequences of six lactobacillus isolates from horses.</title>
        <authorList>
            <person name="Hassan H.M."/>
        </authorList>
    </citation>
    <scope>NUCLEOTIDE SEQUENCE [LARGE SCALE GENOMIC DNA]</scope>
    <source>
        <strain evidence="2 4">1D</strain>
    </source>
</reference>
<evidence type="ECO:0000313" key="1">
    <source>
        <dbReference type="EMBL" id="KWU03297.1"/>
    </source>
</evidence>
<dbReference type="RefSeq" id="WP_056940688.1">
    <property type="nucleotide sequence ID" value="NZ_CP047415.1"/>
</dbReference>
<gene>
    <name evidence="1" type="ORF">AEL95_08075</name>
    <name evidence="2" type="ORF">GTO85_00165</name>
</gene>
<evidence type="ECO:0000313" key="3">
    <source>
        <dbReference type="Proteomes" id="UP000067598"/>
    </source>
</evidence>
<accession>A0A109DD92</accession>
<dbReference type="SUPFAM" id="SSF46955">
    <property type="entry name" value="Putative DNA-binding domain"/>
    <property type="match status" value="1"/>
</dbReference>
<protein>
    <recommendedName>
        <fullName evidence="5">Helix-turn-helix domain-containing protein</fullName>
    </recommendedName>
</protein>
<dbReference type="Proteomes" id="UP000510660">
    <property type="component" value="Chromosome"/>
</dbReference>
<name>A0A109DD92_9LACO</name>
<sequence length="59" mass="7014">MFGTELLNARQVAQKLGISYTYFFKLRRNGCPYHQLGNQGRKYYVLKEVQDWLLVSSQR</sequence>
<dbReference type="Proteomes" id="UP000067598">
    <property type="component" value="Unassembled WGS sequence"/>
</dbReference>
<dbReference type="EMBL" id="CP047415">
    <property type="protein sequence ID" value="QLL72946.1"/>
    <property type="molecule type" value="Genomic_DNA"/>
</dbReference>
<organism evidence="1 3">
    <name type="scientific">Lactobacillus crispatus</name>
    <dbReference type="NCBI Taxonomy" id="47770"/>
    <lineage>
        <taxon>Bacteria</taxon>
        <taxon>Bacillati</taxon>
        <taxon>Bacillota</taxon>
        <taxon>Bacilli</taxon>
        <taxon>Lactobacillales</taxon>
        <taxon>Lactobacillaceae</taxon>
        <taxon>Lactobacillus</taxon>
    </lineage>
</organism>
<reference evidence="1 3" key="1">
    <citation type="journal article" date="2016" name="Microbiology (Mosc.)">
        <title>Comparison of Lactobacillus crispatus isolates from Lactobacillus-dominated vaginal microbiomes with isolates from microbiomes containing bacterial vaginosis-associated bacteria.</title>
        <authorList>
            <person name="Abdelmaksoud A.A."/>
            <person name="Koparde V.N."/>
            <person name="Sheth N.U."/>
            <person name="Serrano M.G."/>
            <person name="Glascock A.L."/>
            <person name="Fettweis J.M."/>
            <person name="Strauss Iii J.F."/>
            <person name="Buck G.A."/>
            <person name="Jefferson K.K."/>
        </authorList>
    </citation>
    <scope>NUCLEOTIDE SEQUENCE [LARGE SCALE GENOMIC DNA]</scope>
    <source>
        <strain evidence="1 3">VMC3</strain>
    </source>
</reference>
<evidence type="ECO:0008006" key="5">
    <source>
        <dbReference type="Google" id="ProtNLM"/>
    </source>
</evidence>
<dbReference type="AlphaFoldDB" id="A0A109DD92"/>
<dbReference type="InterPro" id="IPR009061">
    <property type="entry name" value="DNA-bd_dom_put_sf"/>
</dbReference>
<dbReference type="Gene3D" id="1.10.10.10">
    <property type="entry name" value="Winged helix-like DNA-binding domain superfamily/Winged helix DNA-binding domain"/>
    <property type="match status" value="1"/>
</dbReference>
<evidence type="ECO:0000313" key="2">
    <source>
        <dbReference type="EMBL" id="QLL72946.1"/>
    </source>
</evidence>